<dbReference type="InterPro" id="IPR043764">
    <property type="entry name" value="DUF5710"/>
</dbReference>
<reference evidence="3 4" key="1">
    <citation type="submission" date="2020-04" db="EMBL/GenBank/DDBJ databases">
        <title>Azohydromonas sp. isolated from soil.</title>
        <authorList>
            <person name="Dahal R.H."/>
        </authorList>
    </citation>
    <scope>NUCLEOTIDE SEQUENCE [LARGE SCALE GENOMIC DNA]</scope>
    <source>
        <strain evidence="3 4">G-1-1-14</strain>
    </source>
</reference>
<sequence>MRINLNCPFEDRAAVKALGARWDLALKVWYVIDPPDLLPFARWLPLDVAQFLATGGTKHQAKAASKTAHKAKPKKQKARSRVPLTSQGTPYQGPDSIAADTNPAEPPW</sequence>
<feature type="compositionally biased region" description="Basic residues" evidence="1">
    <location>
        <begin position="67"/>
        <end position="80"/>
    </location>
</feature>
<dbReference type="Proteomes" id="UP000574067">
    <property type="component" value="Unassembled WGS sequence"/>
</dbReference>
<dbReference type="EMBL" id="JABBFW010000084">
    <property type="protein sequence ID" value="NML19209.1"/>
    <property type="molecule type" value="Genomic_DNA"/>
</dbReference>
<evidence type="ECO:0000313" key="4">
    <source>
        <dbReference type="Proteomes" id="UP000574067"/>
    </source>
</evidence>
<evidence type="ECO:0000256" key="1">
    <source>
        <dbReference type="SAM" id="MobiDB-lite"/>
    </source>
</evidence>
<comment type="caution">
    <text evidence="3">The sequence shown here is derived from an EMBL/GenBank/DDBJ whole genome shotgun (WGS) entry which is preliminary data.</text>
</comment>
<dbReference type="Pfam" id="PF18974">
    <property type="entry name" value="DUF5710"/>
    <property type="match status" value="1"/>
</dbReference>
<feature type="domain" description="DUF5710" evidence="2">
    <location>
        <begin position="2"/>
        <end position="45"/>
    </location>
</feature>
<dbReference type="RefSeq" id="WP_169164096.1">
    <property type="nucleotide sequence ID" value="NZ_JABBFW010000084.1"/>
</dbReference>
<gene>
    <name evidence="3" type="ORF">HHL10_30055</name>
</gene>
<evidence type="ECO:0000259" key="2">
    <source>
        <dbReference type="Pfam" id="PF18974"/>
    </source>
</evidence>
<keyword evidence="4" id="KW-1185">Reference proteome</keyword>
<name>A0A848FLG8_9BURK</name>
<dbReference type="AlphaFoldDB" id="A0A848FLG8"/>
<proteinExistence type="predicted"/>
<evidence type="ECO:0000313" key="3">
    <source>
        <dbReference type="EMBL" id="NML19209.1"/>
    </source>
</evidence>
<protein>
    <recommendedName>
        <fullName evidence="2">DUF5710 domain-containing protein</fullName>
    </recommendedName>
</protein>
<accession>A0A848FLG8</accession>
<organism evidence="3 4">
    <name type="scientific">Azohydromonas caseinilytica</name>
    <dbReference type="NCBI Taxonomy" id="2728836"/>
    <lineage>
        <taxon>Bacteria</taxon>
        <taxon>Pseudomonadati</taxon>
        <taxon>Pseudomonadota</taxon>
        <taxon>Betaproteobacteria</taxon>
        <taxon>Burkholderiales</taxon>
        <taxon>Sphaerotilaceae</taxon>
        <taxon>Azohydromonas</taxon>
    </lineage>
</organism>
<feature type="region of interest" description="Disordered" evidence="1">
    <location>
        <begin position="57"/>
        <end position="108"/>
    </location>
</feature>